<organism evidence="2 3">
    <name type="scientific">Entotheonella factor</name>
    <dbReference type="NCBI Taxonomy" id="1429438"/>
    <lineage>
        <taxon>Bacteria</taxon>
        <taxon>Pseudomonadati</taxon>
        <taxon>Nitrospinota/Tectimicrobiota group</taxon>
        <taxon>Candidatus Tectimicrobiota</taxon>
        <taxon>Candidatus Entotheonellia</taxon>
        <taxon>Candidatus Entotheonellales</taxon>
        <taxon>Candidatus Entotheonellaceae</taxon>
        <taxon>Candidatus Entotheonella</taxon>
    </lineage>
</organism>
<dbReference type="PANTHER" id="PTHR45947:SF3">
    <property type="entry name" value="SULFOQUINOVOSYL TRANSFERASE SQD2"/>
    <property type="match status" value="1"/>
</dbReference>
<sequence>MAPTARQIQSLRDLGVDAEIFDMQGIPKLKYVQAIPRIRQLAASADLIHAHFGYCGWLARTASRKPMVISFMGDDLLGTAMSNGNMSRLSMAMARCNRRLARRANAVIVKSGEMARVLAPWPSTVIPNGVDLDVFRPMDRTAARTALGMDDGRHKVLFPGNPDYPVKGFPLASAAVSVAEDVLHQPIDLVPLWNVDPSRVPLYMNAVDAMLMTSISEGSPNVVKEAMACNTPVIGVPAGDVHELLDGVAGCVKSGRGPAEMGRHLAQMLVQPQPVAGRPAIVAKRLDLESIARRVIEVYESVLGGKPATRVEG</sequence>
<dbReference type="GO" id="GO:0016757">
    <property type="term" value="F:glycosyltransferase activity"/>
    <property type="evidence" value="ECO:0007669"/>
    <property type="project" value="UniProtKB-ARBA"/>
</dbReference>
<feature type="domain" description="Glycosyltransferase subfamily 4-like N-terminal" evidence="1">
    <location>
        <begin position="30"/>
        <end position="133"/>
    </location>
</feature>
<comment type="caution">
    <text evidence="2">The sequence shown here is derived from an EMBL/GenBank/DDBJ whole genome shotgun (WGS) entry which is preliminary data.</text>
</comment>
<evidence type="ECO:0000313" key="2">
    <source>
        <dbReference type="EMBL" id="ETW92683.1"/>
    </source>
</evidence>
<protein>
    <recommendedName>
        <fullName evidence="1">Glycosyltransferase subfamily 4-like N-terminal domain-containing protein</fullName>
    </recommendedName>
</protein>
<dbReference type="Pfam" id="PF13439">
    <property type="entry name" value="Glyco_transf_4"/>
    <property type="match status" value="1"/>
</dbReference>
<reference evidence="2 3" key="1">
    <citation type="journal article" date="2014" name="Nature">
        <title>An environmental bacterial taxon with a large and distinct metabolic repertoire.</title>
        <authorList>
            <person name="Wilson M.C."/>
            <person name="Mori T."/>
            <person name="Ruckert C."/>
            <person name="Uria A.R."/>
            <person name="Helf M.J."/>
            <person name="Takada K."/>
            <person name="Gernert C."/>
            <person name="Steffens U.A."/>
            <person name="Heycke N."/>
            <person name="Schmitt S."/>
            <person name="Rinke C."/>
            <person name="Helfrich E.J."/>
            <person name="Brachmann A.O."/>
            <person name="Gurgui C."/>
            <person name="Wakimoto T."/>
            <person name="Kracht M."/>
            <person name="Crusemann M."/>
            <person name="Hentschel U."/>
            <person name="Abe I."/>
            <person name="Matsunaga S."/>
            <person name="Kalinowski J."/>
            <person name="Takeyama H."/>
            <person name="Piel J."/>
        </authorList>
    </citation>
    <scope>NUCLEOTIDE SEQUENCE [LARGE SCALE GENOMIC DNA]</scope>
    <source>
        <strain evidence="3">TSY1</strain>
    </source>
</reference>
<dbReference type="InterPro" id="IPR028098">
    <property type="entry name" value="Glyco_trans_4-like_N"/>
</dbReference>
<keyword evidence="3" id="KW-1185">Reference proteome</keyword>
<dbReference type="SUPFAM" id="SSF53756">
    <property type="entry name" value="UDP-Glycosyltransferase/glycogen phosphorylase"/>
    <property type="match status" value="1"/>
</dbReference>
<dbReference type="Proteomes" id="UP000019141">
    <property type="component" value="Unassembled WGS sequence"/>
</dbReference>
<dbReference type="Pfam" id="PF13692">
    <property type="entry name" value="Glyco_trans_1_4"/>
    <property type="match status" value="1"/>
</dbReference>
<dbReference type="AlphaFoldDB" id="W4L3K8"/>
<dbReference type="Gene3D" id="3.40.50.2000">
    <property type="entry name" value="Glycogen Phosphorylase B"/>
    <property type="match status" value="2"/>
</dbReference>
<gene>
    <name evidence="2" type="ORF">ETSY1_42605</name>
</gene>
<evidence type="ECO:0000313" key="3">
    <source>
        <dbReference type="Proteomes" id="UP000019141"/>
    </source>
</evidence>
<dbReference type="PANTHER" id="PTHR45947">
    <property type="entry name" value="SULFOQUINOVOSYL TRANSFERASE SQD2"/>
    <property type="match status" value="1"/>
</dbReference>
<name>W4L3K8_ENTF1</name>
<dbReference type="HOGENOM" id="CLU_066829_0_0_7"/>
<dbReference type="EMBL" id="AZHW01001402">
    <property type="protein sequence ID" value="ETW92683.1"/>
    <property type="molecule type" value="Genomic_DNA"/>
</dbReference>
<evidence type="ECO:0000259" key="1">
    <source>
        <dbReference type="Pfam" id="PF13439"/>
    </source>
</evidence>
<proteinExistence type="predicted"/>
<dbReference type="InterPro" id="IPR050194">
    <property type="entry name" value="Glycosyltransferase_grp1"/>
</dbReference>
<accession>W4L3K8</accession>